<dbReference type="CDD" id="cd04182">
    <property type="entry name" value="GT_2_like_f"/>
    <property type="match status" value="1"/>
</dbReference>
<sequence length="542" mass="57336">MIFGAFPCAEAEGVRLAHTLKLPQLKLRKGHVLSAIDVAALEAAGITSVSGARLAPGEIGEDDAARAIAALLATTGIVARPPYTGRCNLYAQTPAVLCIDAERIDRLNRITEAITLATAPQHACVRKNQRIATVKIIPFAVAPQRIDAWRKLIGTEPPLRLAPLRACRAALIMSVSSATTDRMLDIAVDITRDRLETLGGKLALELRCNHDSVAVSQALRQALAAGCDLLLVLGATVSKDRGDVVPTAISISGGVIEHFGMPVEPGNMLLTARIGGVPVLNLPGCARSRSQNGFDLVLQRLLAGLPLAPHDIMGLGVGGLMHRVSEDEAIAAEEPAAIAPTPRSPRIAALVLAAGRSTRMGEHNKLLCNVSGVPLALRVTNAACASHVCQVMVVTGHESERVEAALAGRPVSFTHNPDYAQGLSTSLRRGLRALPADIDAVIVLLADMPGISAGDIDRLLDYFDLAHPCILVPEHEGRRGNPVVWPRRYFGEMADLSGDTGARGLLEQYANDVRSVAIASPAIFADIDTPEALAAYTDQKQK</sequence>
<keyword evidence="3" id="KW-0808">Transferase</keyword>
<dbReference type="GO" id="GO:0016301">
    <property type="term" value="F:kinase activity"/>
    <property type="evidence" value="ECO:0007669"/>
    <property type="project" value="UniProtKB-KW"/>
</dbReference>
<dbReference type="SUPFAM" id="SSF53448">
    <property type="entry name" value="Nucleotide-diphospho-sugar transferases"/>
    <property type="match status" value="1"/>
</dbReference>
<dbReference type="AlphaFoldDB" id="A0A916N074"/>
<accession>A0A916N074</accession>
<reference evidence="3" key="1">
    <citation type="submission" date="2021-04" db="EMBL/GenBank/DDBJ databases">
        <authorList>
            <person name="Hornung B."/>
        </authorList>
    </citation>
    <scope>NUCLEOTIDE SEQUENCE</scope>
    <source>
        <strain evidence="3">G5G6</strain>
    </source>
</reference>
<dbReference type="CDD" id="cd03522">
    <property type="entry name" value="MoeA_like"/>
    <property type="match status" value="1"/>
</dbReference>
<dbReference type="Proteomes" id="UP000742786">
    <property type="component" value="Unassembled WGS sequence"/>
</dbReference>
<dbReference type="RefSeq" id="WP_220635571.1">
    <property type="nucleotide sequence ID" value="NZ_CAJQUM010000001.1"/>
</dbReference>
<keyword evidence="3" id="KW-0418">Kinase</keyword>
<evidence type="ECO:0000313" key="3">
    <source>
        <dbReference type="EMBL" id="CAG4883628.1"/>
    </source>
</evidence>
<evidence type="ECO:0000313" key="4">
    <source>
        <dbReference type="Proteomes" id="UP000742786"/>
    </source>
</evidence>
<dbReference type="InterPro" id="IPR036425">
    <property type="entry name" value="MoaB/Mog-like_dom_sf"/>
</dbReference>
<proteinExistence type="predicted"/>
<dbReference type="PANTHER" id="PTHR43777">
    <property type="entry name" value="MOLYBDENUM COFACTOR CYTIDYLYLTRANSFERASE"/>
    <property type="match status" value="1"/>
</dbReference>
<dbReference type="PANTHER" id="PTHR43777:SF1">
    <property type="entry name" value="MOLYBDENUM COFACTOR CYTIDYLYLTRANSFERASE"/>
    <property type="match status" value="1"/>
</dbReference>
<organism evidence="3 4">
    <name type="scientific">Georgfuchsia toluolica</name>
    <dbReference type="NCBI Taxonomy" id="424218"/>
    <lineage>
        <taxon>Bacteria</taxon>
        <taxon>Pseudomonadati</taxon>
        <taxon>Pseudomonadota</taxon>
        <taxon>Betaproteobacteria</taxon>
        <taxon>Nitrosomonadales</taxon>
        <taxon>Sterolibacteriaceae</taxon>
        <taxon>Georgfuchsia</taxon>
    </lineage>
</organism>
<dbReference type="SUPFAM" id="SSF53218">
    <property type="entry name" value="Molybdenum cofactor biosynthesis proteins"/>
    <property type="match status" value="1"/>
</dbReference>
<dbReference type="InterPro" id="IPR029044">
    <property type="entry name" value="Nucleotide-diphossugar_trans"/>
</dbReference>
<dbReference type="Gene3D" id="3.90.550.10">
    <property type="entry name" value="Spore Coat Polysaccharide Biosynthesis Protein SpsA, Chain A"/>
    <property type="match status" value="1"/>
</dbReference>
<dbReference type="Pfam" id="PF12804">
    <property type="entry name" value="NTP_transf_3"/>
    <property type="match status" value="1"/>
</dbReference>
<dbReference type="PIRSF" id="PIRSF036626">
    <property type="entry name" value="MPTBd_MobAlike"/>
    <property type="match status" value="1"/>
</dbReference>
<comment type="caution">
    <text evidence="3">The sequence shown here is derived from an EMBL/GenBank/DDBJ whole genome shotgun (WGS) entry which is preliminary data.</text>
</comment>
<protein>
    <submittedName>
        <fullName evidence="3">4-diphosphocytidyl-2C-methyl-D-erythritol kinase</fullName>
    </submittedName>
</protein>
<dbReference type="InterPro" id="IPR012184">
    <property type="entry name" value="Bifunc_Mopterin-bd"/>
</dbReference>
<dbReference type="InterPro" id="IPR001453">
    <property type="entry name" value="MoaB/Mog_dom"/>
</dbReference>
<evidence type="ECO:0000256" key="1">
    <source>
        <dbReference type="ARBA" id="ARBA00022842"/>
    </source>
</evidence>
<dbReference type="GO" id="GO:0016779">
    <property type="term" value="F:nucleotidyltransferase activity"/>
    <property type="evidence" value="ECO:0007669"/>
    <property type="project" value="UniProtKB-ARBA"/>
</dbReference>
<dbReference type="SMART" id="SM00852">
    <property type="entry name" value="MoCF_biosynth"/>
    <property type="match status" value="1"/>
</dbReference>
<keyword evidence="4" id="KW-1185">Reference proteome</keyword>
<dbReference type="EMBL" id="CAJQUM010000001">
    <property type="protein sequence ID" value="CAG4883628.1"/>
    <property type="molecule type" value="Genomic_DNA"/>
</dbReference>
<feature type="domain" description="MoaB/Mog" evidence="2">
    <location>
        <begin position="170"/>
        <end position="303"/>
    </location>
</feature>
<keyword evidence="1" id="KW-0460">Magnesium</keyword>
<name>A0A916N074_9PROT</name>
<dbReference type="InterPro" id="IPR025877">
    <property type="entry name" value="MobA-like_NTP_Trfase"/>
</dbReference>
<evidence type="ECO:0000259" key="2">
    <source>
        <dbReference type="SMART" id="SM00852"/>
    </source>
</evidence>
<gene>
    <name evidence="3" type="ORF">GTOL_11511</name>
</gene>
<dbReference type="Gene3D" id="3.40.980.10">
    <property type="entry name" value="MoaB/Mog-like domain"/>
    <property type="match status" value="1"/>
</dbReference>